<name>A0ABV6BK12_9GAMM</name>
<dbReference type="EMBL" id="JBHLXP010000011">
    <property type="protein sequence ID" value="MFC0050709.1"/>
    <property type="molecule type" value="Genomic_DNA"/>
</dbReference>
<protein>
    <recommendedName>
        <fullName evidence="3">Transmembrane cytochrome oxidase associated protein</fullName>
    </recommendedName>
</protein>
<dbReference type="RefSeq" id="WP_377248820.1">
    <property type="nucleotide sequence ID" value="NZ_JBHLXP010000011.1"/>
</dbReference>
<organism evidence="1 2">
    <name type="scientific">Rheinheimera tilapiae</name>
    <dbReference type="NCBI Taxonomy" id="875043"/>
    <lineage>
        <taxon>Bacteria</taxon>
        <taxon>Pseudomonadati</taxon>
        <taxon>Pseudomonadota</taxon>
        <taxon>Gammaproteobacteria</taxon>
        <taxon>Chromatiales</taxon>
        <taxon>Chromatiaceae</taxon>
        <taxon>Rheinheimera</taxon>
    </lineage>
</organism>
<accession>A0ABV6BK12</accession>
<dbReference type="Proteomes" id="UP001589813">
    <property type="component" value="Unassembled WGS sequence"/>
</dbReference>
<reference evidence="1 2" key="1">
    <citation type="submission" date="2024-09" db="EMBL/GenBank/DDBJ databases">
        <authorList>
            <person name="Sun Q."/>
            <person name="Mori K."/>
        </authorList>
    </citation>
    <scope>NUCLEOTIDE SEQUENCE [LARGE SCALE GENOMIC DNA]</scope>
    <source>
        <strain evidence="1 2">KCTC 23315</strain>
    </source>
</reference>
<proteinExistence type="predicted"/>
<evidence type="ECO:0000313" key="1">
    <source>
        <dbReference type="EMBL" id="MFC0050709.1"/>
    </source>
</evidence>
<sequence length="175" mass="19374">MNKQRFLSLFLLVGVVPLLAAFVLLKTGWYQSGVNNKGVWYQQEIRLLPASEPNSAHWRLVYLQPDSCDSHCQAVVKLMQQIDLALGRKQDQLDLLVLAAQPTALTSVSVDTKAQIPIIQSTFAGLPAGSLIIVEHHGLALLHYPLPPAVERFPLLGKDVMADLQKLMKFDRGPV</sequence>
<evidence type="ECO:0000313" key="2">
    <source>
        <dbReference type="Proteomes" id="UP001589813"/>
    </source>
</evidence>
<evidence type="ECO:0008006" key="3">
    <source>
        <dbReference type="Google" id="ProtNLM"/>
    </source>
</evidence>
<gene>
    <name evidence="1" type="ORF">ACFFJP_20700</name>
</gene>
<comment type="caution">
    <text evidence="1">The sequence shown here is derived from an EMBL/GenBank/DDBJ whole genome shotgun (WGS) entry which is preliminary data.</text>
</comment>
<keyword evidence="2" id="KW-1185">Reference proteome</keyword>